<keyword evidence="5" id="KW-1185">Reference proteome</keyword>
<name>A0AAU9IEA2_9CILI</name>
<dbReference type="Gene3D" id="3.80.10.10">
    <property type="entry name" value="Ribonuclease Inhibitor"/>
    <property type="match status" value="1"/>
</dbReference>
<feature type="compositionally biased region" description="Basic and acidic residues" evidence="3">
    <location>
        <begin position="142"/>
        <end position="201"/>
    </location>
</feature>
<dbReference type="Proteomes" id="UP001162131">
    <property type="component" value="Unassembled WGS sequence"/>
</dbReference>
<protein>
    <recommendedName>
        <fullName evidence="6">U2A'/phosphoprotein 32 family A C-terminal domain-containing protein</fullName>
    </recommendedName>
</protein>
<dbReference type="FunFam" id="3.80.10.10:FF:000094">
    <property type="entry name" value="protein C21orf2 isoform X1"/>
    <property type="match status" value="1"/>
</dbReference>
<accession>A0AAU9IEA2</accession>
<dbReference type="PANTHER" id="PTHR18849">
    <property type="entry name" value="LEUCINE RICH REPEAT PROTEIN"/>
    <property type="match status" value="1"/>
</dbReference>
<dbReference type="GO" id="GO:0036064">
    <property type="term" value="C:ciliary basal body"/>
    <property type="evidence" value="ECO:0007669"/>
    <property type="project" value="UniProtKB-ARBA"/>
</dbReference>
<dbReference type="EMBL" id="CAJZBQ010000009">
    <property type="protein sequence ID" value="CAG9312751.1"/>
    <property type="molecule type" value="Genomic_DNA"/>
</dbReference>
<evidence type="ECO:0008006" key="6">
    <source>
        <dbReference type="Google" id="ProtNLM"/>
    </source>
</evidence>
<keyword evidence="1" id="KW-0433">Leucine-rich repeat</keyword>
<proteinExistence type="predicted"/>
<dbReference type="AlphaFoldDB" id="A0AAU9IEA2"/>
<reference evidence="4" key="1">
    <citation type="submission" date="2021-09" db="EMBL/GenBank/DDBJ databases">
        <authorList>
            <consortium name="AG Swart"/>
            <person name="Singh M."/>
            <person name="Singh A."/>
            <person name="Seah K."/>
            <person name="Emmerich C."/>
        </authorList>
    </citation>
    <scope>NUCLEOTIDE SEQUENCE</scope>
    <source>
        <strain evidence="4">ATCC30299</strain>
    </source>
</reference>
<gene>
    <name evidence="4" type="ORF">BSTOLATCC_MIC7547</name>
</gene>
<evidence type="ECO:0000313" key="4">
    <source>
        <dbReference type="EMBL" id="CAG9312751.1"/>
    </source>
</evidence>
<evidence type="ECO:0000256" key="3">
    <source>
        <dbReference type="SAM" id="MobiDB-lite"/>
    </source>
</evidence>
<keyword evidence="2" id="KW-0677">Repeat</keyword>
<evidence type="ECO:0000313" key="5">
    <source>
        <dbReference type="Proteomes" id="UP001162131"/>
    </source>
</evidence>
<dbReference type="PROSITE" id="PS51450">
    <property type="entry name" value="LRR"/>
    <property type="match status" value="2"/>
</dbReference>
<dbReference type="PANTHER" id="PTHR18849:SF0">
    <property type="entry name" value="CILIA- AND FLAGELLA-ASSOCIATED PROTEIN 410-RELATED"/>
    <property type="match status" value="1"/>
</dbReference>
<dbReference type="SUPFAM" id="SSF52058">
    <property type="entry name" value="L domain-like"/>
    <property type="match status" value="1"/>
</dbReference>
<evidence type="ECO:0000256" key="1">
    <source>
        <dbReference type="ARBA" id="ARBA00022614"/>
    </source>
</evidence>
<comment type="caution">
    <text evidence="4">The sequence shown here is derived from an EMBL/GenBank/DDBJ whole genome shotgun (WGS) entry which is preliminary data.</text>
</comment>
<dbReference type="InterPro" id="IPR001611">
    <property type="entry name" value="Leu-rich_rpt"/>
</dbReference>
<dbReference type="Pfam" id="PF14580">
    <property type="entry name" value="LRR_9"/>
    <property type="match status" value="1"/>
</dbReference>
<sequence length="258" mass="30042">MSKALSADIILLRTKAGSLDNVKNLNLWGNDIDDVSIVSEMPNLEVLSLSVNKITTLKHFQHCRKLAELYLRKNLISDLNEIRYLQDLPCLKVLWLWDNPCAELSNYRAIVIGALPNLVKLDNQAVTPEEKSSAPPAKHSKPRYEEPSRPEPRREEVRSREEARREEVRREEPRREEYRREEPKEYRRDEAKYEEPQRRELSPISNEQPRAVRNRNGNRGAESRNENILCAVLSLIKELDKSGLELVQRDIERKLAGM</sequence>
<organism evidence="4 5">
    <name type="scientific">Blepharisma stoltei</name>
    <dbReference type="NCBI Taxonomy" id="1481888"/>
    <lineage>
        <taxon>Eukaryota</taxon>
        <taxon>Sar</taxon>
        <taxon>Alveolata</taxon>
        <taxon>Ciliophora</taxon>
        <taxon>Postciliodesmatophora</taxon>
        <taxon>Heterotrichea</taxon>
        <taxon>Heterotrichida</taxon>
        <taxon>Blepharismidae</taxon>
        <taxon>Blepharisma</taxon>
    </lineage>
</organism>
<evidence type="ECO:0000256" key="2">
    <source>
        <dbReference type="ARBA" id="ARBA00022737"/>
    </source>
</evidence>
<dbReference type="InterPro" id="IPR032675">
    <property type="entry name" value="LRR_dom_sf"/>
</dbReference>
<feature type="region of interest" description="Disordered" evidence="3">
    <location>
        <begin position="126"/>
        <end position="223"/>
    </location>
</feature>